<dbReference type="AlphaFoldDB" id="A0AAV4J5R2"/>
<organism evidence="1 2">
    <name type="scientific">Elysia marginata</name>
    <dbReference type="NCBI Taxonomy" id="1093978"/>
    <lineage>
        <taxon>Eukaryota</taxon>
        <taxon>Metazoa</taxon>
        <taxon>Spiralia</taxon>
        <taxon>Lophotrochozoa</taxon>
        <taxon>Mollusca</taxon>
        <taxon>Gastropoda</taxon>
        <taxon>Heterobranchia</taxon>
        <taxon>Euthyneura</taxon>
        <taxon>Panpulmonata</taxon>
        <taxon>Sacoglossa</taxon>
        <taxon>Placobranchoidea</taxon>
        <taxon>Plakobranchidae</taxon>
        <taxon>Elysia</taxon>
    </lineage>
</organism>
<dbReference type="EMBL" id="BMAT01009971">
    <property type="protein sequence ID" value="GFS17293.1"/>
    <property type="molecule type" value="Genomic_DNA"/>
</dbReference>
<accession>A0AAV4J5R2</accession>
<evidence type="ECO:0008006" key="3">
    <source>
        <dbReference type="Google" id="ProtNLM"/>
    </source>
</evidence>
<comment type="caution">
    <text evidence="1">The sequence shown here is derived from an EMBL/GenBank/DDBJ whole genome shotgun (WGS) entry which is preliminary data.</text>
</comment>
<evidence type="ECO:0000313" key="2">
    <source>
        <dbReference type="Proteomes" id="UP000762676"/>
    </source>
</evidence>
<gene>
    <name evidence="1" type="ORF">ElyMa_004977600</name>
</gene>
<protein>
    <recommendedName>
        <fullName evidence="3">SWIM-type domain-containing protein</fullName>
    </recommendedName>
</protein>
<evidence type="ECO:0000313" key="1">
    <source>
        <dbReference type="EMBL" id="GFS17293.1"/>
    </source>
</evidence>
<sequence>MLGSAVELEVSACLYVTVTCGCLFSCYTHSLVVEWWAFKSCRHMLGSAVKLEVSAYLYVTVTCDCLFSCYTHSLVVEWWAFESCRHMLGSAVELLSLCLSLERRQVVEHIIWCLDGQGSNAGSKA</sequence>
<reference evidence="1 2" key="1">
    <citation type="journal article" date="2021" name="Elife">
        <title>Chloroplast acquisition without the gene transfer in kleptoplastic sea slugs, Plakobranchus ocellatus.</title>
        <authorList>
            <person name="Maeda T."/>
            <person name="Takahashi S."/>
            <person name="Yoshida T."/>
            <person name="Shimamura S."/>
            <person name="Takaki Y."/>
            <person name="Nagai Y."/>
            <person name="Toyoda A."/>
            <person name="Suzuki Y."/>
            <person name="Arimoto A."/>
            <person name="Ishii H."/>
            <person name="Satoh N."/>
            <person name="Nishiyama T."/>
            <person name="Hasebe M."/>
            <person name="Maruyama T."/>
            <person name="Minagawa J."/>
            <person name="Obokata J."/>
            <person name="Shigenobu S."/>
        </authorList>
    </citation>
    <scope>NUCLEOTIDE SEQUENCE [LARGE SCALE GENOMIC DNA]</scope>
</reference>
<proteinExistence type="predicted"/>
<dbReference type="Proteomes" id="UP000762676">
    <property type="component" value="Unassembled WGS sequence"/>
</dbReference>
<name>A0AAV4J5R2_9GAST</name>
<keyword evidence="2" id="KW-1185">Reference proteome</keyword>